<dbReference type="PIRSF" id="PIRSF000124">
    <property type="entry name" value="UDPglc_GDPman_dh"/>
    <property type="match status" value="1"/>
</dbReference>
<dbReference type="PIRSF" id="PIRSF500136">
    <property type="entry name" value="UDP_ManNAc_DH"/>
    <property type="match status" value="1"/>
</dbReference>
<dbReference type="InterPro" id="IPR028359">
    <property type="entry name" value="UDP_ManNAc/GlcNAc_DH"/>
</dbReference>
<dbReference type="SUPFAM" id="SSF52413">
    <property type="entry name" value="UDP-glucose/GDP-mannose dehydrogenase C-terminal domain"/>
    <property type="match status" value="1"/>
</dbReference>
<evidence type="ECO:0000313" key="3">
    <source>
        <dbReference type="EMBL" id="RHC72580.1"/>
    </source>
</evidence>
<feature type="non-terminal residue" evidence="3">
    <location>
        <position position="1"/>
    </location>
</feature>
<dbReference type="GO" id="GO:0000271">
    <property type="term" value="P:polysaccharide biosynthetic process"/>
    <property type="evidence" value="ECO:0007669"/>
    <property type="project" value="InterPro"/>
</dbReference>
<sequence length="130" mass="14646">MGEYVAGQVIKLMLKKGIQVLNSNILILGFTFKENCPDVRNTKVIDIYNALQEYNLNITIYDSWANAQIANREYNIVLKNELPNQKYDAVILAVAHKDFTNIGVCSLMKENAVLYDVKGILASHLVDGRL</sequence>
<evidence type="ECO:0000313" key="4">
    <source>
        <dbReference type="Proteomes" id="UP000284514"/>
    </source>
</evidence>
<dbReference type="Gene3D" id="3.40.50.720">
    <property type="entry name" value="NAD(P)-binding Rossmann-like Domain"/>
    <property type="match status" value="1"/>
</dbReference>
<dbReference type="InterPro" id="IPR017476">
    <property type="entry name" value="UDP-Glc/GDP-Man"/>
</dbReference>
<organism evidence="3 4">
    <name type="scientific">Bacteroides uniformis</name>
    <dbReference type="NCBI Taxonomy" id="820"/>
    <lineage>
        <taxon>Bacteria</taxon>
        <taxon>Pseudomonadati</taxon>
        <taxon>Bacteroidota</taxon>
        <taxon>Bacteroidia</taxon>
        <taxon>Bacteroidales</taxon>
        <taxon>Bacteroidaceae</taxon>
        <taxon>Bacteroides</taxon>
    </lineage>
</organism>
<name>A0A414BE39_BACUN</name>
<dbReference type="GO" id="GO:0016616">
    <property type="term" value="F:oxidoreductase activity, acting on the CH-OH group of donors, NAD or NADP as acceptor"/>
    <property type="evidence" value="ECO:0007669"/>
    <property type="project" value="InterPro"/>
</dbReference>
<dbReference type="PANTHER" id="PTHR43491">
    <property type="entry name" value="UDP-N-ACETYL-D-MANNOSAMINE DEHYDROGENASE"/>
    <property type="match status" value="1"/>
</dbReference>
<reference evidence="3 4" key="1">
    <citation type="submission" date="2018-08" db="EMBL/GenBank/DDBJ databases">
        <title>A genome reference for cultivated species of the human gut microbiota.</title>
        <authorList>
            <person name="Zou Y."/>
            <person name="Xue W."/>
            <person name="Luo G."/>
        </authorList>
    </citation>
    <scope>NUCLEOTIDE SEQUENCE [LARGE SCALE GENOMIC DNA]</scope>
    <source>
        <strain evidence="3 4">AM34-25</strain>
    </source>
</reference>
<comment type="similarity">
    <text evidence="1">Belongs to the UDP-glucose/GDP-mannose dehydrogenase family.</text>
</comment>
<dbReference type="PANTHER" id="PTHR43491:SF2">
    <property type="entry name" value="UDP-N-ACETYL-D-MANNOSAMINE DEHYDROGENASE"/>
    <property type="match status" value="1"/>
</dbReference>
<dbReference type="GO" id="GO:0016628">
    <property type="term" value="F:oxidoreductase activity, acting on the CH-CH group of donors, NAD or NADP as acceptor"/>
    <property type="evidence" value="ECO:0007669"/>
    <property type="project" value="InterPro"/>
</dbReference>
<evidence type="ECO:0000256" key="1">
    <source>
        <dbReference type="ARBA" id="ARBA00006601"/>
    </source>
</evidence>
<proteinExistence type="inferred from homology"/>
<dbReference type="SMART" id="SM00984">
    <property type="entry name" value="UDPG_MGDP_dh_C"/>
    <property type="match status" value="1"/>
</dbReference>
<dbReference type="AlphaFoldDB" id="A0A414BE39"/>
<gene>
    <name evidence="3" type="ORF">DW831_14130</name>
</gene>
<evidence type="ECO:0000259" key="2">
    <source>
        <dbReference type="SMART" id="SM00984"/>
    </source>
</evidence>
<dbReference type="Proteomes" id="UP000284514">
    <property type="component" value="Unassembled WGS sequence"/>
</dbReference>
<dbReference type="Pfam" id="PF03720">
    <property type="entry name" value="UDPG_MGDP_dh_C"/>
    <property type="match status" value="1"/>
</dbReference>
<dbReference type="GO" id="GO:0051287">
    <property type="term" value="F:NAD binding"/>
    <property type="evidence" value="ECO:0007669"/>
    <property type="project" value="InterPro"/>
</dbReference>
<feature type="domain" description="UDP-glucose/GDP-mannose dehydrogenase C-terminal" evidence="2">
    <location>
        <begin position="26"/>
        <end position="123"/>
    </location>
</feature>
<dbReference type="EMBL" id="QSIF01000024">
    <property type="protein sequence ID" value="RHC72580.1"/>
    <property type="molecule type" value="Genomic_DNA"/>
</dbReference>
<comment type="caution">
    <text evidence="3">The sequence shown here is derived from an EMBL/GenBank/DDBJ whole genome shotgun (WGS) entry which is preliminary data.</text>
</comment>
<protein>
    <submittedName>
        <fullName evidence="3">Nucleotide sugar dehydrogenase</fullName>
    </submittedName>
</protein>
<dbReference type="InterPro" id="IPR036220">
    <property type="entry name" value="UDP-Glc/GDP-Man_DH_C_sf"/>
</dbReference>
<accession>A0A414BE39</accession>
<dbReference type="InterPro" id="IPR014027">
    <property type="entry name" value="UDP-Glc/GDP-Man_DH_C"/>
</dbReference>